<evidence type="ECO:0000313" key="2">
    <source>
        <dbReference type="Proteomes" id="UP000249130"/>
    </source>
</evidence>
<dbReference type="Pfam" id="PF25212">
    <property type="entry name" value="HVO_A0114"/>
    <property type="match status" value="1"/>
</dbReference>
<dbReference type="EMBL" id="NPEX01000171">
    <property type="protein sequence ID" value="RAI41944.1"/>
    <property type="molecule type" value="Genomic_DNA"/>
</dbReference>
<protein>
    <submittedName>
        <fullName evidence="1">Uncharacterized protein</fullName>
    </submittedName>
</protein>
<evidence type="ECO:0000313" key="1">
    <source>
        <dbReference type="EMBL" id="RAI41944.1"/>
    </source>
</evidence>
<name>A0A327KVE0_9BRAD</name>
<dbReference type="AlphaFoldDB" id="A0A327KVE0"/>
<comment type="caution">
    <text evidence="1">The sequence shown here is derived from an EMBL/GenBank/DDBJ whole genome shotgun (WGS) entry which is preliminary data.</text>
</comment>
<dbReference type="Proteomes" id="UP000249130">
    <property type="component" value="Unassembled WGS sequence"/>
</dbReference>
<organism evidence="1 2">
    <name type="scientific">Rhodoplanes roseus</name>
    <dbReference type="NCBI Taxonomy" id="29409"/>
    <lineage>
        <taxon>Bacteria</taxon>
        <taxon>Pseudomonadati</taxon>
        <taxon>Pseudomonadota</taxon>
        <taxon>Alphaproteobacteria</taxon>
        <taxon>Hyphomicrobiales</taxon>
        <taxon>Nitrobacteraceae</taxon>
        <taxon>Rhodoplanes</taxon>
    </lineage>
</organism>
<sequence length="128" mass="14293">MRWTKRVVAEPTAATGPKRWFDSDRTAETVLGTTTSAEAMVKLLSEENLALLHLISERRPGSLRELATLANRKESNLSRTLKKLRSAGIVDFEDRPGRARVPRLAARRVTLELDLVGPDSSVSVERRD</sequence>
<proteinExistence type="predicted"/>
<gene>
    <name evidence="1" type="ORF">CH341_20615</name>
</gene>
<dbReference type="SUPFAM" id="SSF46785">
    <property type="entry name" value="Winged helix' DNA-binding domain"/>
    <property type="match status" value="1"/>
</dbReference>
<keyword evidence="2" id="KW-1185">Reference proteome</keyword>
<accession>A0A327KVE0</accession>
<dbReference type="InterPro" id="IPR036390">
    <property type="entry name" value="WH_DNA-bd_sf"/>
</dbReference>
<dbReference type="InterPro" id="IPR036388">
    <property type="entry name" value="WH-like_DNA-bd_sf"/>
</dbReference>
<dbReference type="Gene3D" id="1.10.10.10">
    <property type="entry name" value="Winged helix-like DNA-binding domain superfamily/Winged helix DNA-binding domain"/>
    <property type="match status" value="1"/>
</dbReference>
<reference evidence="1 2" key="1">
    <citation type="submission" date="2017-07" db="EMBL/GenBank/DDBJ databases">
        <title>Draft Genome Sequences of Select Purple Nonsulfur Bacteria.</title>
        <authorList>
            <person name="Lasarre B."/>
            <person name="Mckinlay J.B."/>
        </authorList>
    </citation>
    <scope>NUCLEOTIDE SEQUENCE [LARGE SCALE GENOMIC DNA]</scope>
    <source>
        <strain evidence="1 2">DSM 5909</strain>
    </source>
</reference>